<dbReference type="PANTHER" id="PTHR35567">
    <property type="entry name" value="MALATE DEHYDROGENASE (AFU_ORTHOLOGUE AFUA_2G13800)"/>
    <property type="match status" value="1"/>
</dbReference>
<dbReference type="OrthoDB" id="193535at2"/>
<dbReference type="AlphaFoldDB" id="A0A1R4H6L0"/>
<name>A0A1R4H6L0_9GAMM</name>
<evidence type="ECO:0000313" key="1">
    <source>
        <dbReference type="EMBL" id="SJM91816.1"/>
    </source>
</evidence>
<accession>A0A1R4H6L0</accession>
<dbReference type="InterPro" id="IPR021851">
    <property type="entry name" value="DUF3455"/>
</dbReference>
<dbReference type="EMBL" id="FUKJ01000158">
    <property type="protein sequence ID" value="SJM91816.1"/>
    <property type="molecule type" value="Genomic_DNA"/>
</dbReference>
<dbReference type="PANTHER" id="PTHR35567:SF1">
    <property type="entry name" value="CONSERVED FUNGAL PROTEIN (AFU_ORTHOLOGUE AFUA_1G14230)"/>
    <property type="match status" value="1"/>
</dbReference>
<dbReference type="Proteomes" id="UP000195442">
    <property type="component" value="Unassembled WGS sequence"/>
</dbReference>
<organism evidence="1 2">
    <name type="scientific">Crenothrix polyspora</name>
    <dbReference type="NCBI Taxonomy" id="360316"/>
    <lineage>
        <taxon>Bacteria</taxon>
        <taxon>Pseudomonadati</taxon>
        <taxon>Pseudomonadota</taxon>
        <taxon>Gammaproteobacteria</taxon>
        <taxon>Methylococcales</taxon>
        <taxon>Crenotrichaceae</taxon>
        <taxon>Crenothrix</taxon>
    </lineage>
</organism>
<dbReference type="RefSeq" id="WP_087146701.1">
    <property type="nucleotide sequence ID" value="NZ_FUKJ01000158.1"/>
</dbReference>
<evidence type="ECO:0000313" key="2">
    <source>
        <dbReference type="Proteomes" id="UP000195442"/>
    </source>
</evidence>
<reference evidence="2" key="1">
    <citation type="submission" date="2017-02" db="EMBL/GenBank/DDBJ databases">
        <authorList>
            <person name="Daims H."/>
        </authorList>
    </citation>
    <scope>NUCLEOTIDE SEQUENCE [LARGE SCALE GENOMIC DNA]</scope>
</reference>
<keyword evidence="2" id="KW-1185">Reference proteome</keyword>
<evidence type="ECO:0008006" key="3">
    <source>
        <dbReference type="Google" id="ProtNLM"/>
    </source>
</evidence>
<dbReference type="Pfam" id="PF11937">
    <property type="entry name" value="DUF3455"/>
    <property type="match status" value="1"/>
</dbReference>
<protein>
    <recommendedName>
        <fullName evidence="3">DUF3455 domain-containing protein</fullName>
    </recommendedName>
</protein>
<gene>
    <name evidence="1" type="ORF">CRENPOLYSF2_2400019</name>
</gene>
<sequence length="169" mass="18605">MVNNRLQCVLLMAVFSPLVIGAELVIPGVIQVPSGNTPLFTLHATGEQIYQCALKDKAYKWIVYPNALLMDEQGQKVGTHSKGPAWQYKDGSRVTGKISQKTDEPRDKAMPWLLIEAVDHKGSGLLSTVSYINRVNTQGGLEPMLPCDGNHLGSEKPVAYTADYIFYAR</sequence>
<proteinExistence type="predicted"/>